<dbReference type="AlphaFoldDB" id="A0A1H3C8R5"/>
<dbReference type="Proteomes" id="UP000198828">
    <property type="component" value="Unassembled WGS sequence"/>
</dbReference>
<gene>
    <name evidence="1" type="ORF">SAMN05660923_02418</name>
</gene>
<dbReference type="RefSeq" id="WP_093754042.1">
    <property type="nucleotide sequence ID" value="NZ_BSYN01000012.1"/>
</dbReference>
<dbReference type="Gene3D" id="1.20.120.340">
    <property type="entry name" value="Flagellar protein FliS"/>
    <property type="match status" value="1"/>
</dbReference>
<dbReference type="GO" id="GO:0044780">
    <property type="term" value="P:bacterial-type flagellum assembly"/>
    <property type="evidence" value="ECO:0007669"/>
    <property type="project" value="InterPro"/>
</dbReference>
<name>A0A1H3C8R5_9FIRM</name>
<dbReference type="InterPro" id="IPR036584">
    <property type="entry name" value="FliS_sf"/>
</dbReference>
<proteinExistence type="predicted"/>
<sequence length="146" mass="16519">MTDINELKKRISTTNEAGLIAILFERLIGNFKNCISAIEEGDYDKITELNNNSRAILTELTVQFSGNDEISSTLREIYLFINKTMTEGEIKKSISSFETNIKVIMPILEGFQELEVREKPRAVAGLIYGKSNLGEYTLRENKSFEG</sequence>
<accession>A0A1H3C8R5</accession>
<dbReference type="InterPro" id="IPR003713">
    <property type="entry name" value="FliS"/>
</dbReference>
<dbReference type="SUPFAM" id="SSF101116">
    <property type="entry name" value="Flagellar export chaperone FliS"/>
    <property type="match status" value="1"/>
</dbReference>
<keyword evidence="2" id="KW-1185">Reference proteome</keyword>
<evidence type="ECO:0000313" key="1">
    <source>
        <dbReference type="EMBL" id="SDX50465.1"/>
    </source>
</evidence>
<reference evidence="1 2" key="1">
    <citation type="submission" date="2016-10" db="EMBL/GenBank/DDBJ databases">
        <authorList>
            <person name="de Groot N.N."/>
        </authorList>
    </citation>
    <scope>NUCLEOTIDE SEQUENCE [LARGE SCALE GENOMIC DNA]</scope>
    <source>
        <strain evidence="1 2">DSM 23310</strain>
    </source>
</reference>
<dbReference type="EMBL" id="FNNG01000012">
    <property type="protein sequence ID" value="SDX50465.1"/>
    <property type="molecule type" value="Genomic_DNA"/>
</dbReference>
<organism evidence="1 2">
    <name type="scientific">Tepidimicrobium xylanilyticum</name>
    <dbReference type="NCBI Taxonomy" id="1123352"/>
    <lineage>
        <taxon>Bacteria</taxon>
        <taxon>Bacillati</taxon>
        <taxon>Bacillota</taxon>
        <taxon>Tissierellia</taxon>
        <taxon>Tissierellales</taxon>
        <taxon>Tepidimicrobiaceae</taxon>
        <taxon>Tepidimicrobium</taxon>
    </lineage>
</organism>
<dbReference type="Pfam" id="PF02561">
    <property type="entry name" value="FliS"/>
    <property type="match status" value="1"/>
</dbReference>
<dbReference type="OrthoDB" id="1767099at2"/>
<evidence type="ECO:0000313" key="2">
    <source>
        <dbReference type="Proteomes" id="UP000198828"/>
    </source>
</evidence>
<protein>
    <submittedName>
        <fullName evidence="1">Protein FliS</fullName>
    </submittedName>
</protein>